<dbReference type="EMBL" id="KQ965738">
    <property type="protein sequence ID" value="KXS19630.1"/>
    <property type="molecule type" value="Genomic_DNA"/>
</dbReference>
<dbReference type="Pfam" id="PF10032">
    <property type="entry name" value="Pho88"/>
    <property type="match status" value="1"/>
</dbReference>
<dbReference type="STRING" id="1344416.A0A139ASA3"/>
<dbReference type="PANTHER" id="PTHR28112">
    <property type="entry name" value="SRP-INDEPENDENT TARGETING PROTEIN 3"/>
    <property type="match status" value="1"/>
</dbReference>
<feature type="transmembrane region" description="Helical" evidence="2">
    <location>
        <begin position="45"/>
        <end position="65"/>
    </location>
</feature>
<reference evidence="3 4" key="1">
    <citation type="journal article" date="2015" name="Genome Biol. Evol.">
        <title>Phylogenomic analyses indicate that early fungi evolved digesting cell walls of algal ancestors of land plants.</title>
        <authorList>
            <person name="Chang Y."/>
            <person name="Wang S."/>
            <person name="Sekimoto S."/>
            <person name="Aerts A.L."/>
            <person name="Choi C."/>
            <person name="Clum A."/>
            <person name="LaButti K.M."/>
            <person name="Lindquist E.A."/>
            <person name="Yee Ngan C."/>
            <person name="Ohm R.A."/>
            <person name="Salamov A.A."/>
            <person name="Grigoriev I.V."/>
            <person name="Spatafora J.W."/>
            <person name="Berbee M.L."/>
        </authorList>
    </citation>
    <scope>NUCLEOTIDE SEQUENCE [LARGE SCALE GENOMIC DNA]</scope>
    <source>
        <strain evidence="3 4">JEL478</strain>
    </source>
</reference>
<dbReference type="InterPro" id="IPR012098">
    <property type="entry name" value="SND3_fun"/>
</dbReference>
<proteinExistence type="predicted"/>
<sequence>MSTFKDRIIEFVNGPWFTVVITGGFWYFSRSLDYSDPFIVQSCRLAYAISMSLQIGTLVYLHLALSKKKDKTLLTLFTPANTWLEEPQKITNTTVAEYDMEKFRELLQSTLLQICITMFVHIQWGYVQMLALQSIYPFRTLWTNQLVQVYLRGKEATGDLKRPWKSAFSAFTPGGTEQSVSKNELKRLEKKKSKTKTT</sequence>
<keyword evidence="2" id="KW-0812">Transmembrane</keyword>
<dbReference type="GO" id="GO:0005783">
    <property type="term" value="C:endoplasmic reticulum"/>
    <property type="evidence" value="ECO:0007669"/>
    <property type="project" value="InterPro"/>
</dbReference>
<feature type="compositionally biased region" description="Basic residues" evidence="1">
    <location>
        <begin position="188"/>
        <end position="198"/>
    </location>
</feature>
<dbReference type="OMA" id="NMDYDKG"/>
<feature type="region of interest" description="Disordered" evidence="1">
    <location>
        <begin position="174"/>
        <end position="198"/>
    </location>
</feature>
<evidence type="ECO:0000313" key="3">
    <source>
        <dbReference type="EMBL" id="KXS19630.1"/>
    </source>
</evidence>
<evidence type="ECO:0008006" key="5">
    <source>
        <dbReference type="Google" id="ProtNLM"/>
    </source>
</evidence>
<keyword evidence="4" id="KW-1185">Reference proteome</keyword>
<organism evidence="3 4">
    <name type="scientific">Gonapodya prolifera (strain JEL478)</name>
    <name type="common">Monoblepharis prolifera</name>
    <dbReference type="NCBI Taxonomy" id="1344416"/>
    <lineage>
        <taxon>Eukaryota</taxon>
        <taxon>Fungi</taxon>
        <taxon>Fungi incertae sedis</taxon>
        <taxon>Chytridiomycota</taxon>
        <taxon>Chytridiomycota incertae sedis</taxon>
        <taxon>Monoblepharidomycetes</taxon>
        <taxon>Monoblepharidales</taxon>
        <taxon>Gonapodyaceae</taxon>
        <taxon>Gonapodya</taxon>
    </lineage>
</organism>
<dbReference type="GO" id="GO:0045047">
    <property type="term" value="P:protein targeting to ER"/>
    <property type="evidence" value="ECO:0007669"/>
    <property type="project" value="InterPro"/>
</dbReference>
<keyword evidence="2" id="KW-0472">Membrane</keyword>
<keyword evidence="2" id="KW-1133">Transmembrane helix</keyword>
<dbReference type="PANTHER" id="PTHR28112:SF1">
    <property type="entry name" value="SRP-INDEPENDENT TARGETING PROTEIN 3"/>
    <property type="match status" value="1"/>
</dbReference>
<evidence type="ECO:0000256" key="2">
    <source>
        <dbReference type="SAM" id="Phobius"/>
    </source>
</evidence>
<dbReference type="OrthoDB" id="18139at2759"/>
<gene>
    <name evidence="3" type="ORF">M427DRAFT_53034</name>
</gene>
<dbReference type="Proteomes" id="UP000070544">
    <property type="component" value="Unassembled WGS sequence"/>
</dbReference>
<protein>
    <recommendedName>
        <fullName evidence="5">Inorganic phosphate transporter</fullName>
    </recommendedName>
</protein>
<dbReference type="GO" id="GO:0005739">
    <property type="term" value="C:mitochondrion"/>
    <property type="evidence" value="ECO:0007669"/>
    <property type="project" value="TreeGrafter"/>
</dbReference>
<evidence type="ECO:0000313" key="4">
    <source>
        <dbReference type="Proteomes" id="UP000070544"/>
    </source>
</evidence>
<evidence type="ECO:0000256" key="1">
    <source>
        <dbReference type="SAM" id="MobiDB-lite"/>
    </source>
</evidence>
<feature type="transmembrane region" description="Helical" evidence="2">
    <location>
        <begin position="12"/>
        <end position="29"/>
    </location>
</feature>
<dbReference type="AlphaFoldDB" id="A0A139ASA3"/>
<name>A0A139ASA3_GONPJ</name>
<accession>A0A139ASA3</accession>